<feature type="transmembrane region" description="Helical" evidence="2">
    <location>
        <begin position="300"/>
        <end position="322"/>
    </location>
</feature>
<comment type="caution">
    <text evidence="4">The sequence shown here is derived from an EMBL/GenBank/DDBJ whole genome shotgun (WGS) entry which is preliminary data.</text>
</comment>
<dbReference type="Proteomes" id="UP001597479">
    <property type="component" value="Unassembled WGS sequence"/>
</dbReference>
<dbReference type="PANTHER" id="PTHR43833">
    <property type="entry name" value="POTASSIUM CHANNEL PROTEIN 2-RELATED-RELATED"/>
    <property type="match status" value="1"/>
</dbReference>
<dbReference type="Gene3D" id="3.30.70.1450">
    <property type="entry name" value="Regulator of K+ conductance, C-terminal domain"/>
    <property type="match status" value="1"/>
</dbReference>
<dbReference type="InterPro" id="IPR050721">
    <property type="entry name" value="Trk_Ktr_HKT_K-transport"/>
</dbReference>
<evidence type="ECO:0000256" key="1">
    <source>
        <dbReference type="SAM" id="MobiDB-lite"/>
    </source>
</evidence>
<keyword evidence="2" id="KW-0472">Membrane</keyword>
<keyword evidence="2" id="KW-1133">Transmembrane helix</keyword>
<dbReference type="SUPFAM" id="SSF51735">
    <property type="entry name" value="NAD(P)-binding Rossmann-fold domains"/>
    <property type="match status" value="2"/>
</dbReference>
<name>A0ABW5VP48_9MICO</name>
<sequence length="607" mass="64681">MTAAGPGTNAHYVVIGDNPLAYRLTRALSTRYKGTVTVLVPDRTSRYAQDMGALTGVDLVEAERVDEAALASAGAGHAAAAALVDQDDGANVALALLLRERWPELHVVVRIFDESLGRHLERDRCTVLSASAFAAPEIVGAALRRLIRLPVRHRRLVVSDAETSVPTRMVLFATGPGDVVEALPSAAELARTTPKVYLADAAEDDVLPEIRADLEPDEDEVDPRRRRRFGEYLRTLAITSGWNLLLAAGVLLVVVLIGAATIKLATGSTWAGALYEAVLPSLAGSDPDHGAEPVVKATQVVLTIVSVAVIPWVTGVVVDGVVRTQRLLDTGSPLHAMAGHVVVIGLGDLGTRIVRSLDRRGVPVVAVDIDESARGIAVARARDVPVVVGDARRAATLHAAYVDTAQAVVVVTSGGATTIGIGFAARSIARQKDEQAPLRTVLRVYDRDLSRRIRREIPDSVGLSSSFLAAPWFAAAMIGQEVKATIPYRDRVLVLAELEIGEHSRLVGQHSDSVNLHNGARSAAATGHDTRKKEIRSRLLAVHTLTFESGGGGHQIEPSEGRYLQPRDRVFVIATTAGLHHLREEARARPKPDPAPTGPPAAAVDDR</sequence>
<keyword evidence="5" id="KW-1185">Reference proteome</keyword>
<keyword evidence="2" id="KW-0812">Transmembrane</keyword>
<reference evidence="5" key="1">
    <citation type="journal article" date="2019" name="Int. J. Syst. Evol. Microbiol.">
        <title>The Global Catalogue of Microorganisms (GCM) 10K type strain sequencing project: providing services to taxonomists for standard genome sequencing and annotation.</title>
        <authorList>
            <consortium name="The Broad Institute Genomics Platform"/>
            <consortium name="The Broad Institute Genome Sequencing Center for Infectious Disease"/>
            <person name="Wu L."/>
            <person name="Ma J."/>
        </authorList>
    </citation>
    <scope>NUCLEOTIDE SEQUENCE [LARGE SCALE GENOMIC DNA]</scope>
    <source>
        <strain evidence="5">CCM 7044</strain>
    </source>
</reference>
<feature type="domain" description="RCK N-terminal" evidence="3">
    <location>
        <begin position="338"/>
        <end position="462"/>
    </location>
</feature>
<evidence type="ECO:0000313" key="5">
    <source>
        <dbReference type="Proteomes" id="UP001597479"/>
    </source>
</evidence>
<accession>A0ABW5VP48</accession>
<dbReference type="PANTHER" id="PTHR43833:SF11">
    <property type="entry name" value="VOLTAGE-GATED POTASSIUM CHANNEL KCH"/>
    <property type="match status" value="1"/>
</dbReference>
<evidence type="ECO:0000259" key="3">
    <source>
        <dbReference type="PROSITE" id="PS51201"/>
    </source>
</evidence>
<feature type="region of interest" description="Disordered" evidence="1">
    <location>
        <begin position="583"/>
        <end position="607"/>
    </location>
</feature>
<dbReference type="InterPro" id="IPR003148">
    <property type="entry name" value="RCK_N"/>
</dbReference>
<evidence type="ECO:0000313" key="4">
    <source>
        <dbReference type="EMBL" id="MFD2792023.1"/>
    </source>
</evidence>
<evidence type="ECO:0000256" key="2">
    <source>
        <dbReference type="SAM" id="Phobius"/>
    </source>
</evidence>
<dbReference type="PROSITE" id="PS51201">
    <property type="entry name" value="RCK_N"/>
    <property type="match status" value="1"/>
</dbReference>
<keyword evidence="4" id="KW-0407">Ion channel</keyword>
<dbReference type="RefSeq" id="WP_377179260.1">
    <property type="nucleotide sequence ID" value="NZ_JBHUOG010000001.1"/>
</dbReference>
<keyword evidence="4" id="KW-0406">Ion transport</keyword>
<dbReference type="InterPro" id="IPR036291">
    <property type="entry name" value="NAD(P)-bd_dom_sf"/>
</dbReference>
<dbReference type="GO" id="GO:0034220">
    <property type="term" value="P:monoatomic ion transmembrane transport"/>
    <property type="evidence" value="ECO:0007669"/>
    <property type="project" value="UniProtKB-KW"/>
</dbReference>
<organism evidence="4 5">
    <name type="scientific">Promicromonospora vindobonensis</name>
    <dbReference type="NCBI Taxonomy" id="195748"/>
    <lineage>
        <taxon>Bacteria</taxon>
        <taxon>Bacillati</taxon>
        <taxon>Actinomycetota</taxon>
        <taxon>Actinomycetes</taxon>
        <taxon>Micrococcales</taxon>
        <taxon>Promicromonosporaceae</taxon>
        <taxon>Promicromonospora</taxon>
    </lineage>
</organism>
<proteinExistence type="predicted"/>
<protein>
    <submittedName>
        <fullName evidence="4">Potassium channel family protein</fullName>
    </submittedName>
</protein>
<dbReference type="Gene3D" id="3.40.50.720">
    <property type="entry name" value="NAD(P)-binding Rossmann-like Domain"/>
    <property type="match status" value="2"/>
</dbReference>
<keyword evidence="4" id="KW-0813">Transport</keyword>
<gene>
    <name evidence="4" type="ORF">ACFS27_00535</name>
</gene>
<dbReference type="InterPro" id="IPR036721">
    <property type="entry name" value="RCK_C_sf"/>
</dbReference>
<dbReference type="Pfam" id="PF02254">
    <property type="entry name" value="TrkA_N"/>
    <property type="match status" value="2"/>
</dbReference>
<feature type="compositionally biased region" description="Basic and acidic residues" evidence="1">
    <location>
        <begin position="583"/>
        <end position="592"/>
    </location>
</feature>
<feature type="transmembrane region" description="Helical" evidence="2">
    <location>
        <begin position="235"/>
        <end position="262"/>
    </location>
</feature>
<dbReference type="EMBL" id="JBHUOG010000001">
    <property type="protein sequence ID" value="MFD2792023.1"/>
    <property type="molecule type" value="Genomic_DNA"/>
</dbReference>